<feature type="region of interest" description="Disordered" evidence="10">
    <location>
        <begin position="1132"/>
        <end position="1168"/>
    </location>
</feature>
<name>A0A9Q0XFE0_9SAUR</name>
<feature type="transmembrane region" description="Helical" evidence="11">
    <location>
        <begin position="467"/>
        <end position="488"/>
    </location>
</feature>
<feature type="transmembrane region" description="Helical" evidence="11">
    <location>
        <begin position="1460"/>
        <end position="1483"/>
    </location>
</feature>
<evidence type="ECO:0000256" key="6">
    <source>
        <dbReference type="ARBA" id="ARBA00022989"/>
    </source>
</evidence>
<evidence type="ECO:0000256" key="1">
    <source>
        <dbReference type="ARBA" id="ARBA00004651"/>
    </source>
</evidence>
<feature type="region of interest" description="Disordered" evidence="10">
    <location>
        <begin position="1226"/>
        <end position="1262"/>
    </location>
</feature>
<dbReference type="GO" id="GO:0005886">
    <property type="term" value="C:plasma membrane"/>
    <property type="evidence" value="ECO:0007669"/>
    <property type="project" value="UniProtKB-SubCell"/>
</dbReference>
<feature type="transmembrane region" description="Helical" evidence="11">
    <location>
        <begin position="818"/>
        <end position="840"/>
    </location>
</feature>
<feature type="compositionally biased region" description="Basic and acidic residues" evidence="10">
    <location>
        <begin position="1403"/>
        <end position="1414"/>
    </location>
</feature>
<feature type="transmembrane region" description="Helical" evidence="11">
    <location>
        <begin position="12"/>
        <end position="40"/>
    </location>
</feature>
<keyword evidence="9" id="KW-0407">Ion channel</keyword>
<feature type="transmembrane region" description="Helical" evidence="11">
    <location>
        <begin position="631"/>
        <end position="649"/>
    </location>
</feature>
<dbReference type="PANTHER" id="PTHR47049">
    <property type="entry name" value="PIEZO-TYPE MECHANOSENSITIVE ION CHANNEL HOMOLOG"/>
    <property type="match status" value="1"/>
</dbReference>
<feature type="domain" description="Piezo TM1-24" evidence="15">
    <location>
        <begin position="65"/>
        <end position="494"/>
    </location>
</feature>
<feature type="transmembrane region" description="Helical" evidence="11">
    <location>
        <begin position="362"/>
        <end position="383"/>
    </location>
</feature>
<dbReference type="Pfam" id="PF12166">
    <property type="entry name" value="Piezo_cap"/>
    <property type="match status" value="1"/>
</dbReference>
<sequence>MELRVLAGGLYWLLLPLSLLAACLFRFNVLSFVYLLYLLLLPWFQGPTEYTVKGPRRPVLLSDAVQEIMGEASRTVIGLFGLKAIILHEGCSKPNVIFLDVTLPWPVYVNPGILLLLYYVLATLVKLQRSPSEEQPRDIECSSSELMELENWSVDRDGLAEDAKPMLICETEASGPDPENCAVHVLEETERPVGRKREPRKEKLQLLHSLGHVVMDQSYVWSITYHSWLTFVLLLWACLIWIARHRHHVAMLCSPFLLLYGVALCSLQYVWGMDLQPELPTRVGFMPLEQLGLVRPPYPCLDLGAKLLYTLTFWLLVRQFVKEKLLKRKPPPAPLVEVTVANTGAGPRRDVLKVLGAYVSGFYAKFWILVCAAMFVVVSFAGRLVVYKIVYMVLFLLSLTLFQVYYTLWRKLLKGFWWLVVAYTMLVLIAVYTFQFEDFPMYWRNVTGLTDEQLGDLGLEQFSVSELFSSIFIPGFFLLACILQLHYFHRPFMRITDLEHVIPPGQHGGRALGSEEVTGSRVRLQADDGEAEGHDSGEDAASEGKEASPLEEGEPGKWGLVLERLMVLAESFSNILHSIRVFVLRLLELHVLKLVALYIIWVALQEVSVLNLLLVVLWSFAIPFSRFSHMASCLSTIWAGIIITCKMLYQLNVINPLTYANNCTKPQANATNLLPEEIGNSTLYQGPIDPAEWFGIRKRFPNLGYIQNHLQLLFLLVFEAVVYRCQEYYRRQHQLVPPATQAVFEGATRQDLDRGLSHCVKYFINYFFYKFGLEICFLATVNVIGQRMNFMVIFHGCWLVVILTRRRRQAIARLWPKYCLFLALFLIFQYLLCVGIPPALCIDYPWRWSKSVPINSAVIKWMYFPDFFMKPSATNLMSDFLLLLCASQQWKVFVNEETEEWRRLAGDNREHLEPVKGEPNPVPNFVNCRSYLDMLKVCVFRYLFWLVLVIVFVAGANRISVFGLGYMMACFYLLLFGTALLRRPLRARLVLWDCLVLYNVTVIVAKNMLALLSCVFVQQMQESFCWVVQLFSLACTVKGYYDRCGQDPGLCAARGGGRHHLGQHLLLLPPPPAPRLPQPLLLPRGGRPPGLRPPGLQGVCSLQGQDDQEDDVPPPGGEKSLIQLKRQMERIRAKQEKYHQGQQAAADDQTPDSESPESGAKRDPSHQKKCWWRPWLDHATVLHSGDYFLFDTDSEEDEESVMEEQKPPKLSAFQLAYQAWVTNPKSALREHQKQEKAEQRATERAEGRSRGSFPVSSPSLGTHHCVPAASREGLAWEATQCQARPEKSHVVQRALHVLRFLWVLCQAMVDGLTQWLRAFTAEHEQMSTVLGLERFVLTQQLDQADETQRSLLDRLYQPAATDGASVDTALPGTVAGSPDSLASSGCEGAEALSTDTTGYDTPSDERSPAADFRDALDPLSGSTQDLQADLTPRPRTASELLLSRRPLVQSQAASGGENRFLRLLLAGYHFVAAHSDLLCYFVIVLNNMVTASVISVVLPILVFLWAMLSIPRPSKRFWMTAIVYTEVMVVVKYLFQFGFFPWNSYSVLVRNEARPFFPPRILGLEKSDNYIKYDLSYGLWDHEEDVLAKPQPEAVESPSLTPKESLAPGPPEAGLAVVPEAEEGAQKGIRSRFRKKKRKKKESQAREEQLEKAPEEEVQKPQQEGGEEKAASPSQEKLKAAGQRVKHACLFAAGRIFHPLRQFFWDILHSKYRAATDVYALMFLADVVDFIIIIFGFWAFGKHSAAADITSSLSEDQVPQAFLVMLLIQFSTMVIDRALYLRKSVLGKLVFQVILVFGIHGWMFFILPAVTDRMFYLNTVAQLWYFVKCLYFALSAYQIRCGYPTRILGNFLTKKYNHLNLFLFQGFRLVPFLVELRAVMDWVWTDTTLSLSNWMCVEDIYANIFIIKCSRETEKKYPQPKGQKKKKIVKYGMGGLIILFLICIIWFPLLFMSLVRSVVGVVNHPIDVTVTLKLGGYEPLFTMSAQQQSIVPFAPKDYEALTEKFERQPLAMQFITLYDYKDIVTARIEGNSGSLWSISPPSREQMREELSNGSSDITLRFTWTFQRDLGKGGTEEYTSEKHTMDLDQTSAVRRDLAGLLEGTRNASVRIPRLFPPYIRAPNGREAKPVEQLLPDEEDSYWDAEVQLRRQRVGAGNGSASFLEWWVVRLAECRRDCDILPMVIFSDKVSPPSLGFLAGYGIMGLYVSIVLVIGKFVRGFFSEISHSIMFEELPSVDRILKLCHDIFLVRETGELELEEELYAKLIFLYRSPETMIKWTREKE</sequence>
<dbReference type="PANTHER" id="PTHR47049:SF5">
    <property type="entry name" value="PIEZO-TYPE MECHANOSENSITIVE ION CHANNEL COMPONENT"/>
    <property type="match status" value="1"/>
</dbReference>
<gene>
    <name evidence="17" type="ORF">JRQ81_006298</name>
</gene>
<feature type="compositionally biased region" description="Basic and acidic residues" evidence="10">
    <location>
        <begin position="531"/>
        <end position="548"/>
    </location>
</feature>
<feature type="transmembrane region" description="Helical" evidence="11">
    <location>
        <begin position="1760"/>
        <end position="1780"/>
    </location>
</feature>
<reference evidence="17" key="1">
    <citation type="journal article" date="2023" name="DNA Res.">
        <title>Chromosome-level genome assembly of Phrynocephalus forsythii using third-generation DNA sequencing and Hi-C analysis.</title>
        <authorList>
            <person name="Qi Y."/>
            <person name="Zhao W."/>
            <person name="Zhao Y."/>
            <person name="Niu C."/>
            <person name="Cao S."/>
            <person name="Zhang Y."/>
        </authorList>
    </citation>
    <scope>NUCLEOTIDE SEQUENCE</scope>
    <source>
        <tissue evidence="17">Muscle</tissue>
    </source>
</reference>
<feature type="transmembrane region" description="Helical" evidence="11">
    <location>
        <begin position="303"/>
        <end position="321"/>
    </location>
</feature>
<organism evidence="17 18">
    <name type="scientific">Phrynocephalus forsythii</name>
    <dbReference type="NCBI Taxonomy" id="171643"/>
    <lineage>
        <taxon>Eukaryota</taxon>
        <taxon>Metazoa</taxon>
        <taxon>Chordata</taxon>
        <taxon>Craniata</taxon>
        <taxon>Vertebrata</taxon>
        <taxon>Euteleostomi</taxon>
        <taxon>Lepidosauria</taxon>
        <taxon>Squamata</taxon>
        <taxon>Bifurcata</taxon>
        <taxon>Unidentata</taxon>
        <taxon>Episquamata</taxon>
        <taxon>Toxicofera</taxon>
        <taxon>Iguania</taxon>
        <taxon>Acrodonta</taxon>
        <taxon>Agamidae</taxon>
        <taxon>Agaminae</taxon>
        <taxon>Phrynocephalus</taxon>
    </lineage>
</organism>
<feature type="region of interest" description="Disordered" evidence="10">
    <location>
        <begin position="526"/>
        <end position="553"/>
    </location>
</feature>
<feature type="transmembrane region" description="Helical" evidence="11">
    <location>
        <begin position="939"/>
        <end position="956"/>
    </location>
</feature>
<feature type="compositionally biased region" description="Basic residues" evidence="10">
    <location>
        <begin position="1629"/>
        <end position="1641"/>
    </location>
</feature>
<feature type="domain" description="Piezo TM25-28" evidence="13">
    <location>
        <begin position="917"/>
        <end position="1044"/>
    </location>
</feature>
<dbReference type="Proteomes" id="UP001142489">
    <property type="component" value="Unassembled WGS sequence"/>
</dbReference>
<comment type="similarity">
    <text evidence="2">Belongs to the PIEZO (TC 1.A.75) family.</text>
</comment>
<dbReference type="InterPro" id="IPR027272">
    <property type="entry name" value="Piezo"/>
</dbReference>
<keyword evidence="18" id="KW-1185">Reference proteome</keyword>
<feature type="transmembrane region" description="Helical" evidence="11">
    <location>
        <begin position="1489"/>
        <end position="1510"/>
    </location>
</feature>
<keyword evidence="6 11" id="KW-1133">Transmembrane helix</keyword>
<dbReference type="GO" id="GO:0008381">
    <property type="term" value="F:mechanosensitive monoatomic ion channel activity"/>
    <property type="evidence" value="ECO:0007669"/>
    <property type="project" value="InterPro"/>
</dbReference>
<feature type="transmembrane region" description="Helical" evidence="11">
    <location>
        <begin position="962"/>
        <end position="981"/>
    </location>
</feature>
<dbReference type="InterPro" id="IPR031805">
    <property type="entry name" value="Piezo_TM25-28"/>
</dbReference>
<feature type="transmembrane region" description="Helical" evidence="11">
    <location>
        <begin position="2193"/>
        <end position="2216"/>
    </location>
</feature>
<keyword evidence="7" id="KW-0406">Ion transport</keyword>
<feature type="transmembrane region" description="Helical" evidence="11">
    <location>
        <begin position="108"/>
        <end position="127"/>
    </location>
</feature>
<feature type="region of interest" description="Disordered" evidence="10">
    <location>
        <begin position="1362"/>
        <end position="1414"/>
    </location>
</feature>
<feature type="region of interest" description="Disordered" evidence="10">
    <location>
        <begin position="1076"/>
        <end position="1119"/>
    </location>
</feature>
<evidence type="ECO:0000313" key="18">
    <source>
        <dbReference type="Proteomes" id="UP001142489"/>
    </source>
</evidence>
<evidence type="ECO:0000259" key="13">
    <source>
        <dbReference type="Pfam" id="PF15917"/>
    </source>
</evidence>
<evidence type="ECO:0000256" key="8">
    <source>
        <dbReference type="ARBA" id="ARBA00023136"/>
    </source>
</evidence>
<evidence type="ECO:0008006" key="19">
    <source>
        <dbReference type="Google" id="ProtNLM"/>
    </source>
</evidence>
<evidence type="ECO:0000256" key="11">
    <source>
        <dbReference type="SAM" id="Phobius"/>
    </source>
</evidence>
<feature type="compositionally biased region" description="Basic and acidic residues" evidence="10">
    <location>
        <begin position="1642"/>
        <end position="1659"/>
    </location>
</feature>
<dbReference type="InterPro" id="IPR056769">
    <property type="entry name" value="Piezo_TM1-24"/>
</dbReference>
<keyword evidence="5 11" id="KW-0812">Transmembrane</keyword>
<evidence type="ECO:0000259" key="15">
    <source>
        <dbReference type="Pfam" id="PF24871"/>
    </source>
</evidence>
<evidence type="ECO:0000259" key="14">
    <source>
        <dbReference type="Pfam" id="PF23188"/>
    </source>
</evidence>
<feature type="transmembrane region" description="Helical" evidence="11">
    <location>
        <begin position="1718"/>
        <end position="1740"/>
    </location>
</feature>
<evidence type="ECO:0000256" key="9">
    <source>
        <dbReference type="ARBA" id="ARBA00023303"/>
    </source>
</evidence>
<feature type="transmembrane region" description="Helical" evidence="11">
    <location>
        <begin position="227"/>
        <end position="243"/>
    </location>
</feature>
<evidence type="ECO:0000259" key="12">
    <source>
        <dbReference type="Pfam" id="PF12166"/>
    </source>
</evidence>
<feature type="transmembrane region" description="Helical" evidence="11">
    <location>
        <begin position="1822"/>
        <end position="1839"/>
    </location>
</feature>
<dbReference type="InterPro" id="IPR056770">
    <property type="entry name" value="Piezo_THU9_anchor"/>
</dbReference>
<feature type="transmembrane region" description="Helical" evidence="11">
    <location>
        <begin position="250"/>
        <end position="271"/>
    </location>
</feature>
<evidence type="ECO:0000256" key="5">
    <source>
        <dbReference type="ARBA" id="ARBA00022692"/>
    </source>
</evidence>
<feature type="compositionally biased region" description="Basic and acidic residues" evidence="10">
    <location>
        <begin position="1227"/>
        <end position="1249"/>
    </location>
</feature>
<evidence type="ECO:0000256" key="3">
    <source>
        <dbReference type="ARBA" id="ARBA00022448"/>
    </source>
</evidence>
<dbReference type="Pfam" id="PF24874">
    <property type="entry name" value="Piezo_THU9_anchor"/>
    <property type="match status" value="1"/>
</dbReference>
<feature type="domain" description="Piezo TM25-28" evidence="13">
    <location>
        <begin position="1118"/>
        <end position="1233"/>
    </location>
</feature>
<feature type="domain" description="Piezo transmembrane helical unit" evidence="14">
    <location>
        <begin position="1473"/>
        <end position="1575"/>
    </location>
</feature>
<dbReference type="Pfam" id="PF24871">
    <property type="entry name" value="Piezo_TM1-24"/>
    <property type="match status" value="1"/>
</dbReference>
<dbReference type="Pfam" id="PF15917">
    <property type="entry name" value="Piezo_TM25-28"/>
    <property type="match status" value="2"/>
</dbReference>
<keyword evidence="8 11" id="KW-0472">Membrane</keyword>
<evidence type="ECO:0000259" key="16">
    <source>
        <dbReference type="Pfam" id="PF24874"/>
    </source>
</evidence>
<dbReference type="PROSITE" id="PS51257">
    <property type="entry name" value="PROKAR_LIPOPROTEIN"/>
    <property type="match status" value="1"/>
</dbReference>
<protein>
    <recommendedName>
        <fullName evidence="19">Piezo-type mechanosensitive ion channel component</fullName>
    </recommendedName>
</protein>
<feature type="transmembrane region" description="Helical" evidence="11">
    <location>
        <begin position="607"/>
        <end position="624"/>
    </location>
</feature>
<comment type="caution">
    <text evidence="17">The sequence shown here is derived from an EMBL/GenBank/DDBJ whole genome shotgun (WGS) entry which is preliminary data.</text>
</comment>
<keyword evidence="3" id="KW-0813">Transport</keyword>
<dbReference type="InterPro" id="IPR056768">
    <property type="entry name" value="THU_Piezo"/>
</dbReference>
<evidence type="ECO:0000256" key="4">
    <source>
        <dbReference type="ARBA" id="ARBA00022475"/>
    </source>
</evidence>
<proteinExistence type="inferred from homology"/>
<evidence type="ECO:0000256" key="7">
    <source>
        <dbReference type="ARBA" id="ARBA00023065"/>
    </source>
</evidence>
<dbReference type="OrthoDB" id="303066at2759"/>
<accession>A0A9Q0XFE0</accession>
<evidence type="ECO:0000256" key="2">
    <source>
        <dbReference type="ARBA" id="ARBA00007821"/>
    </source>
</evidence>
<dbReference type="EMBL" id="JAPFRF010000013">
    <property type="protein sequence ID" value="KAJ7311973.1"/>
    <property type="molecule type" value="Genomic_DNA"/>
</dbReference>
<feature type="region of interest" description="Disordered" evidence="10">
    <location>
        <begin position="1592"/>
        <end position="1678"/>
    </location>
</feature>
<dbReference type="InterPro" id="IPR031334">
    <property type="entry name" value="Piezo_cap_dom"/>
</dbReference>
<evidence type="ECO:0000256" key="10">
    <source>
        <dbReference type="SAM" id="MobiDB-lite"/>
    </source>
</evidence>
<evidence type="ECO:0000313" key="17">
    <source>
        <dbReference type="EMBL" id="KAJ7311973.1"/>
    </source>
</evidence>
<feature type="transmembrane region" description="Helical" evidence="11">
    <location>
        <begin position="763"/>
        <end position="784"/>
    </location>
</feature>
<feature type="domain" description="Piezo non-specific cation channel cap" evidence="12">
    <location>
        <begin position="1991"/>
        <end position="2280"/>
    </location>
</feature>
<feature type="transmembrane region" description="Helical" evidence="11">
    <location>
        <begin position="415"/>
        <end position="434"/>
    </location>
</feature>
<feature type="transmembrane region" description="Helical" evidence="11">
    <location>
        <begin position="1931"/>
        <end position="1955"/>
    </location>
</feature>
<feature type="transmembrane region" description="Helical" evidence="11">
    <location>
        <begin position="389"/>
        <end position="408"/>
    </location>
</feature>
<feature type="domain" description="Piezo THU9 and anchor" evidence="16">
    <location>
        <begin position="1716"/>
        <end position="1953"/>
    </location>
</feature>
<feature type="transmembrane region" description="Helical" evidence="11">
    <location>
        <begin position="790"/>
        <end position="806"/>
    </location>
</feature>
<keyword evidence="4" id="KW-1003">Cell membrane</keyword>
<comment type="subcellular location">
    <subcellularLocation>
        <location evidence="1">Cell membrane</location>
        <topology evidence="1">Multi-pass membrane protein</topology>
    </subcellularLocation>
</comment>
<dbReference type="Pfam" id="PF23188">
    <property type="entry name" value="THU_Piezo1"/>
    <property type="match status" value="1"/>
</dbReference>
<feature type="transmembrane region" description="Helical" evidence="11">
    <location>
        <begin position="1789"/>
        <end position="1810"/>
    </location>
</feature>